<reference evidence="2" key="3">
    <citation type="submission" date="2017-01" db="EMBL/GenBank/DDBJ databases">
        <authorList>
            <person name="Mah S.A."/>
            <person name="Swanson W.J."/>
            <person name="Moy G.W."/>
            <person name="Vacquier V.D."/>
        </authorList>
    </citation>
    <scope>NUCLEOTIDE SEQUENCE [LARGE SCALE GENOMIC DNA]</scope>
    <source>
        <strain evidence="2">MT1</strain>
    </source>
</reference>
<evidence type="ECO:0000313" key="4">
    <source>
        <dbReference type="Proteomes" id="UP000186756"/>
    </source>
</evidence>
<evidence type="ECO:0000313" key="2">
    <source>
        <dbReference type="EMBL" id="OLU05576.1"/>
    </source>
</evidence>
<dbReference type="AlphaFoldDB" id="A0A1H0U0F0"/>
<organism evidence="3 5">
    <name type="scientific">Pseudomonas reinekei</name>
    <dbReference type="NCBI Taxonomy" id="395598"/>
    <lineage>
        <taxon>Bacteria</taxon>
        <taxon>Pseudomonadati</taxon>
        <taxon>Pseudomonadota</taxon>
        <taxon>Gammaproteobacteria</taxon>
        <taxon>Pseudomonadales</taxon>
        <taxon>Pseudomonadaceae</taxon>
        <taxon>Pseudomonas</taxon>
    </lineage>
</organism>
<proteinExistence type="predicted"/>
<reference evidence="4" key="2">
    <citation type="submission" date="2017-01" db="EMBL/GenBank/DDBJ databases">
        <authorList>
            <person name="Poblete-Castro I."/>
        </authorList>
    </citation>
    <scope>NUCLEOTIDE SEQUENCE [LARGE SCALE GENOMIC DNA]</scope>
    <source>
        <strain evidence="4">DSM 18361 / CCUG 53116 / MT1</strain>
    </source>
</reference>
<evidence type="ECO:0000313" key="3">
    <source>
        <dbReference type="EMBL" id="SDP59762.1"/>
    </source>
</evidence>
<dbReference type="EMBL" id="LT629709">
    <property type="protein sequence ID" value="SDP59762.1"/>
    <property type="molecule type" value="Genomic_DNA"/>
</dbReference>
<accession>A0A1H0U0F0</accession>
<dbReference type="EMBL" id="MSTQ01000002">
    <property type="protein sequence ID" value="OLU05576.1"/>
    <property type="molecule type" value="Genomic_DNA"/>
</dbReference>
<dbReference type="EMBL" id="VZPS01000002">
    <property type="protein sequence ID" value="KAB0488103.1"/>
    <property type="molecule type" value="Genomic_DNA"/>
</dbReference>
<dbReference type="Proteomes" id="UP000186756">
    <property type="component" value="Unassembled WGS sequence"/>
</dbReference>
<dbReference type="Proteomes" id="UP000460142">
    <property type="component" value="Unassembled WGS sequence"/>
</dbReference>
<protein>
    <submittedName>
        <fullName evidence="3">RNA polymerase sigma-70 factor, ECF subfamily</fullName>
    </submittedName>
</protein>
<name>A0A1H0U0F0_PSERE</name>
<reference evidence="3 5" key="1">
    <citation type="submission" date="2016-10" db="EMBL/GenBank/DDBJ databases">
        <authorList>
            <person name="de Groot N.N."/>
        </authorList>
    </citation>
    <scope>NUCLEOTIDE SEQUENCE [LARGE SCALE GENOMIC DNA]</scope>
    <source>
        <strain evidence="3 5">BS3776</strain>
    </source>
</reference>
<evidence type="ECO:0000313" key="5">
    <source>
        <dbReference type="Proteomes" id="UP000198549"/>
    </source>
</evidence>
<dbReference type="Proteomes" id="UP000198549">
    <property type="component" value="Chromosome I"/>
</dbReference>
<evidence type="ECO:0000313" key="6">
    <source>
        <dbReference type="Proteomes" id="UP000460142"/>
    </source>
</evidence>
<dbReference type="OrthoDB" id="6882361at2"/>
<evidence type="ECO:0000313" key="1">
    <source>
        <dbReference type="EMBL" id="KAB0488103.1"/>
    </source>
</evidence>
<sequence length="129" mass="14328">MAEGFRVGCLSTAERLGNDELHALMDAVVRRDKRESLRLFATVTPLFIAFYEGQVQAGRIKQGETANLAQQALKALYLGQPRYDPNLPFRSWILDIARSTLLGTPDAEAAFDLPASVATRNRREALHVT</sequence>
<dbReference type="RefSeq" id="WP_075945325.1">
    <property type="nucleotide sequence ID" value="NZ_LT629709.1"/>
</dbReference>
<reference evidence="1 6" key="4">
    <citation type="submission" date="2019-09" db="EMBL/GenBank/DDBJ databases">
        <title>Draft genome sequences of 48 bacterial type strains from the CCUG.</title>
        <authorList>
            <person name="Tunovic T."/>
            <person name="Pineiro-Iglesias B."/>
            <person name="Unosson C."/>
            <person name="Inganas E."/>
            <person name="Ohlen M."/>
            <person name="Cardew S."/>
            <person name="Jensie-Markopoulos S."/>
            <person name="Salva-Serra F."/>
            <person name="Jaen-Luchoro D."/>
            <person name="Karlsson R."/>
            <person name="Svensson-Stadler L."/>
            <person name="Chun J."/>
            <person name="Moore E."/>
        </authorList>
    </citation>
    <scope>NUCLEOTIDE SEQUENCE [LARGE SCALE GENOMIC DNA]</scope>
    <source>
        <strain evidence="1 6">CCUG 53116</strain>
    </source>
</reference>
<keyword evidence="4" id="KW-1185">Reference proteome</keyword>
<gene>
    <name evidence="2" type="ORF">BVK86_04535</name>
    <name evidence="1" type="ORF">F7R15_04550</name>
    <name evidence="3" type="ORF">SAMN04490202_5058</name>
</gene>